<feature type="non-terminal residue" evidence="1">
    <location>
        <position position="1"/>
    </location>
</feature>
<sequence length="366" mass="41863">KLTNPLDITWIRTKIAQYVTLRDTLSCILVCKDWCEDFIPFIWHTIDFEAQEKFTRLASEVISKHGHHIRVIKNLQSDLQLQCIQNSKICKLRNLSIAVGSKPRGIAHCYDIMRRNNASLTSVRISVSQVNNPDMYFSIDALFMGLSSQVSSKLTYIKADGLTMTRDAFSSMLRMTPLLDTIEVRNTTLSSVPSTEIYQHPNVTNLVCPIKQVFSVDPQIPDSPSILRHFPNITIWRTWDARANNVRTVLDVSADKIESEISRYCPLLVGIYTEYVGALSVDLLTNCFEGLKRICVLHSQFSTELIMAILSHQETLQSISTYTMSDGFYESGEIPNINKYFQEKGWIIQMIPRTCSHLTSFKFMYH</sequence>
<proteinExistence type="predicted"/>
<evidence type="ECO:0000313" key="1">
    <source>
        <dbReference type="EMBL" id="KAG0012388.1"/>
    </source>
</evidence>
<reference evidence="1" key="1">
    <citation type="journal article" date="2020" name="Fungal Divers.">
        <title>Resolving the Mortierellaceae phylogeny through synthesis of multi-gene phylogenetics and phylogenomics.</title>
        <authorList>
            <person name="Vandepol N."/>
            <person name="Liber J."/>
            <person name="Desiro A."/>
            <person name="Na H."/>
            <person name="Kennedy M."/>
            <person name="Barry K."/>
            <person name="Grigoriev I.V."/>
            <person name="Miller A.N."/>
            <person name="O'Donnell K."/>
            <person name="Stajich J.E."/>
            <person name="Bonito G."/>
        </authorList>
    </citation>
    <scope>NUCLEOTIDE SEQUENCE</scope>
    <source>
        <strain evidence="1">NRRL 2769</strain>
    </source>
</reference>
<accession>A0A9P6MTX5</accession>
<keyword evidence="2" id="KW-1185">Reference proteome</keyword>
<name>A0A9P6MTX5_9FUNG</name>
<evidence type="ECO:0008006" key="3">
    <source>
        <dbReference type="Google" id="ProtNLM"/>
    </source>
</evidence>
<comment type="caution">
    <text evidence="1">The sequence shown here is derived from an EMBL/GenBank/DDBJ whole genome shotgun (WGS) entry which is preliminary data.</text>
</comment>
<dbReference type="EMBL" id="JAAAID010000991">
    <property type="protein sequence ID" value="KAG0012388.1"/>
    <property type="molecule type" value="Genomic_DNA"/>
</dbReference>
<dbReference type="Proteomes" id="UP000703661">
    <property type="component" value="Unassembled WGS sequence"/>
</dbReference>
<protein>
    <recommendedName>
        <fullName evidence="3">F-box domain-containing protein</fullName>
    </recommendedName>
</protein>
<dbReference type="AlphaFoldDB" id="A0A9P6MTX5"/>
<gene>
    <name evidence="1" type="ORF">BGZ80_011782</name>
</gene>
<evidence type="ECO:0000313" key="2">
    <source>
        <dbReference type="Proteomes" id="UP000703661"/>
    </source>
</evidence>
<organism evidence="1 2">
    <name type="scientific">Entomortierella chlamydospora</name>
    <dbReference type="NCBI Taxonomy" id="101097"/>
    <lineage>
        <taxon>Eukaryota</taxon>
        <taxon>Fungi</taxon>
        <taxon>Fungi incertae sedis</taxon>
        <taxon>Mucoromycota</taxon>
        <taxon>Mortierellomycotina</taxon>
        <taxon>Mortierellomycetes</taxon>
        <taxon>Mortierellales</taxon>
        <taxon>Mortierellaceae</taxon>
        <taxon>Entomortierella</taxon>
    </lineage>
</organism>